<keyword evidence="4" id="KW-1185">Reference proteome</keyword>
<dbReference type="Pfam" id="PF13463">
    <property type="entry name" value="HTH_27"/>
    <property type="match status" value="1"/>
</dbReference>
<feature type="coiled-coil region" evidence="1">
    <location>
        <begin position="148"/>
        <end position="175"/>
    </location>
</feature>
<proteinExistence type="predicted"/>
<evidence type="ECO:0000259" key="2">
    <source>
        <dbReference type="Pfam" id="PF13463"/>
    </source>
</evidence>
<protein>
    <submittedName>
        <fullName evidence="3">Winged helix DNA-binding protein</fullName>
    </submittedName>
</protein>
<reference evidence="3" key="1">
    <citation type="submission" date="2022-07" db="EMBL/GenBank/DDBJ databases">
        <title>Sphingomonas sp. nov., a novel bacterium isolated from the north slope of the Mount Everest.</title>
        <authorList>
            <person name="Cui X."/>
            <person name="Liu Y."/>
        </authorList>
    </citation>
    <scope>NUCLEOTIDE SEQUENCE</scope>
    <source>
        <strain evidence="3">S5-59</strain>
    </source>
</reference>
<evidence type="ECO:0000256" key="1">
    <source>
        <dbReference type="SAM" id="Coils"/>
    </source>
</evidence>
<dbReference type="InterPro" id="IPR036388">
    <property type="entry name" value="WH-like_DNA-bd_sf"/>
</dbReference>
<organism evidence="3 4">
    <name type="scientific">Sphingomonas qomolangmaensis</name>
    <dbReference type="NCBI Taxonomy" id="2918765"/>
    <lineage>
        <taxon>Bacteria</taxon>
        <taxon>Pseudomonadati</taxon>
        <taxon>Pseudomonadota</taxon>
        <taxon>Alphaproteobacteria</taxon>
        <taxon>Sphingomonadales</taxon>
        <taxon>Sphingomonadaceae</taxon>
        <taxon>Sphingomonas</taxon>
    </lineage>
</organism>
<evidence type="ECO:0000313" key="4">
    <source>
        <dbReference type="Proteomes" id="UP001058533"/>
    </source>
</evidence>
<dbReference type="GO" id="GO:0003677">
    <property type="term" value="F:DNA binding"/>
    <property type="evidence" value="ECO:0007669"/>
    <property type="project" value="UniProtKB-KW"/>
</dbReference>
<dbReference type="EMBL" id="CP101740">
    <property type="protein sequence ID" value="UUL82444.1"/>
    <property type="molecule type" value="Genomic_DNA"/>
</dbReference>
<dbReference type="InterPro" id="IPR000835">
    <property type="entry name" value="HTH_MarR-typ"/>
</dbReference>
<keyword evidence="3" id="KW-0238">DNA-binding</keyword>
<sequence length="317" mass="34250">MPQADHQSYAESPGGRDRLMLLVADDAAAIAAIERAAAASSARDLVGIAFRDAAESLSRRSRFGAILVDTTGVADDVAFETLARIDAVARERVVPVIASFSEQQIDLVASQLTWTATQFLCEPGEADRYGAIALAGPVAGAVLREAPREAEQRRLHQLNEEVARIAETLAKLARGDGTGQAATVRDRVNGFAAQPHAANGDAEIDSSEIRAAIRARRMREQFFERELFADPAWDMLLDLFAARLDRSRVSVSSLCIAAAVPPTTALRWIGTMREAGLFERQDDPFDRRRAFIGLTAKAMAGMQGYVAAVRRAGLTIT</sequence>
<name>A0ABY5L9G4_9SPHN</name>
<dbReference type="InterPro" id="IPR036390">
    <property type="entry name" value="WH_DNA-bd_sf"/>
</dbReference>
<keyword evidence="1" id="KW-0175">Coiled coil</keyword>
<evidence type="ECO:0000313" key="3">
    <source>
        <dbReference type="EMBL" id="UUL82444.1"/>
    </source>
</evidence>
<dbReference type="RefSeq" id="WP_256506277.1">
    <property type="nucleotide sequence ID" value="NZ_CP101740.1"/>
</dbReference>
<gene>
    <name evidence="3" type="ORF">NMP03_14940</name>
</gene>
<dbReference type="SUPFAM" id="SSF46785">
    <property type="entry name" value="Winged helix' DNA-binding domain"/>
    <property type="match status" value="1"/>
</dbReference>
<dbReference type="Proteomes" id="UP001058533">
    <property type="component" value="Chromosome"/>
</dbReference>
<feature type="domain" description="HTH marR-type" evidence="2">
    <location>
        <begin position="249"/>
        <end position="298"/>
    </location>
</feature>
<dbReference type="Gene3D" id="1.10.10.10">
    <property type="entry name" value="Winged helix-like DNA-binding domain superfamily/Winged helix DNA-binding domain"/>
    <property type="match status" value="1"/>
</dbReference>
<accession>A0ABY5L9G4</accession>